<proteinExistence type="predicted"/>
<dbReference type="SUPFAM" id="SSF103247">
    <property type="entry name" value="TT1751-like"/>
    <property type="match status" value="1"/>
</dbReference>
<gene>
    <name evidence="2" type="ORF">HFQ13_12600</name>
</gene>
<comment type="caution">
    <text evidence="2">The sequence shown here is derived from an EMBL/GenBank/DDBJ whole genome shotgun (WGS) entry which is preliminary data.</text>
</comment>
<keyword evidence="3" id="KW-1185">Reference proteome</keyword>
<evidence type="ECO:0000256" key="1">
    <source>
        <dbReference type="SAM" id="SignalP"/>
    </source>
</evidence>
<feature type="signal peptide" evidence="1">
    <location>
        <begin position="1"/>
        <end position="20"/>
    </location>
</feature>
<dbReference type="AlphaFoldDB" id="A0AAE2YRM1"/>
<dbReference type="Proteomes" id="UP001197378">
    <property type="component" value="Unassembled WGS sequence"/>
</dbReference>
<name>A0AAE2YRM1_9PROT</name>
<feature type="chain" id="PRO_5042148500" evidence="1">
    <location>
        <begin position="21"/>
        <end position="174"/>
    </location>
</feature>
<organism evidence="2 3">
    <name type="scientific">Igneacidithiobacillus copahuensis</name>
    <dbReference type="NCBI Taxonomy" id="2724909"/>
    <lineage>
        <taxon>Bacteria</taxon>
        <taxon>Pseudomonadati</taxon>
        <taxon>Pseudomonadota</taxon>
        <taxon>Acidithiobacillia</taxon>
        <taxon>Acidithiobacillales</taxon>
        <taxon>Acidithiobacillaceae</taxon>
        <taxon>Igneacidithiobacillus</taxon>
    </lineage>
</organism>
<evidence type="ECO:0000313" key="2">
    <source>
        <dbReference type="EMBL" id="MBU2789032.1"/>
    </source>
</evidence>
<accession>A0AAE2YRM1</accession>
<keyword evidence="1" id="KW-0732">Signal</keyword>
<sequence length="174" mass="19065">MKRIAAAVSALGFFTVFSVAQVCAAPLYVEKVDLPVHSTMAEIYSNLHAAGYKIVLKLNILKLIEGQQKTLKIPDFDAVHFTDVRAIVFCNPYDFSKLLNTYWPSAAACPLNLTVFGRGQNSYIVYGERSAYASDSSANKKVTEAVDKGVIKALQQIPMSRELHKIPGWVAPAA</sequence>
<dbReference type="EMBL" id="JAAXYO010000180">
    <property type="protein sequence ID" value="MBU2789032.1"/>
    <property type="molecule type" value="Genomic_DNA"/>
</dbReference>
<reference evidence="2" key="1">
    <citation type="journal article" date="2021" name="ISME J.">
        <title>Genomic evolution of the class Acidithiobacillia: deep-branching Proteobacteria living in extreme acidic conditions.</title>
        <authorList>
            <person name="Moya-Beltran A."/>
            <person name="Beard S."/>
            <person name="Rojas-Villalobos C."/>
            <person name="Issotta F."/>
            <person name="Gallardo Y."/>
            <person name="Ulloa R."/>
            <person name="Giaveno A."/>
            <person name="Degli Esposti M."/>
            <person name="Johnson D.B."/>
            <person name="Quatrini R."/>
        </authorList>
    </citation>
    <scope>NUCLEOTIDE SEQUENCE</scope>
    <source>
        <strain evidence="2">VAN18-1</strain>
    </source>
</reference>
<protein>
    <submittedName>
        <fullName evidence="2">DUF302 domain-containing protein</fullName>
    </submittedName>
</protein>
<evidence type="ECO:0000313" key="3">
    <source>
        <dbReference type="Proteomes" id="UP001197378"/>
    </source>
</evidence>
<dbReference type="InterPro" id="IPR035923">
    <property type="entry name" value="TT1751-like_sf"/>
</dbReference>
<dbReference type="Gene3D" id="3.30.310.70">
    <property type="entry name" value="TT1751-like domain"/>
    <property type="match status" value="1"/>
</dbReference>
<dbReference type="RefSeq" id="WP_215870991.1">
    <property type="nucleotide sequence ID" value="NZ_JAAXYO010000180.1"/>
</dbReference>